<evidence type="ECO:0000256" key="2">
    <source>
        <dbReference type="ARBA" id="ARBA00022692"/>
    </source>
</evidence>
<accession>A0AAC9PT18</accession>
<dbReference type="InterPro" id="IPR007269">
    <property type="entry name" value="ICMT_MeTrfase"/>
</dbReference>
<feature type="transmembrane region" description="Helical" evidence="5">
    <location>
        <begin position="41"/>
        <end position="63"/>
    </location>
</feature>
<dbReference type="InterPro" id="IPR052527">
    <property type="entry name" value="Metal_cation-efflux_comp"/>
</dbReference>
<evidence type="ECO:0000256" key="3">
    <source>
        <dbReference type="ARBA" id="ARBA00022989"/>
    </source>
</evidence>
<feature type="transmembrane region" description="Helical" evidence="5">
    <location>
        <begin position="123"/>
        <end position="149"/>
    </location>
</feature>
<keyword evidence="7" id="KW-1185">Reference proteome</keyword>
<evidence type="ECO:0000256" key="4">
    <source>
        <dbReference type="ARBA" id="ARBA00023136"/>
    </source>
</evidence>
<evidence type="ECO:0000313" key="7">
    <source>
        <dbReference type="Proteomes" id="UP000185511"/>
    </source>
</evidence>
<keyword evidence="4 5" id="KW-0472">Membrane</keyword>
<evidence type="ECO:0000313" key="6">
    <source>
        <dbReference type="EMBL" id="APU15668.1"/>
    </source>
</evidence>
<dbReference type="Gene3D" id="1.20.120.1630">
    <property type="match status" value="1"/>
</dbReference>
<dbReference type="Proteomes" id="UP000185511">
    <property type="component" value="Chromosome"/>
</dbReference>
<dbReference type="RefSeq" id="WP_075741351.1">
    <property type="nucleotide sequence ID" value="NZ_CP016076.1"/>
</dbReference>
<protein>
    <submittedName>
        <fullName evidence="6">Alkylresorcinol O-methyltransferase</fullName>
    </submittedName>
</protein>
<proteinExistence type="predicted"/>
<sequence>MLWYILLVLAVALERLAELVVAQRNGRRSLARGAVESGRGHYPVMVVLHTGLLVACLAEAVLLDRPFIPALGVPMLALVVLAQALRWWCIVSLGDAWNTRVLVVPGAEPVRSGPYRFLRHPNYVAVVVEIIALPLVHSAWLTALTFTVANAALLTVRIRCEDRALAQLATA</sequence>
<evidence type="ECO:0000256" key="1">
    <source>
        <dbReference type="ARBA" id="ARBA00004141"/>
    </source>
</evidence>
<evidence type="ECO:0000256" key="5">
    <source>
        <dbReference type="SAM" id="Phobius"/>
    </source>
</evidence>
<keyword evidence="2 5" id="KW-0812">Transmembrane</keyword>
<feature type="transmembrane region" description="Helical" evidence="5">
    <location>
        <begin position="70"/>
        <end position="88"/>
    </location>
</feature>
<comment type="subcellular location">
    <subcellularLocation>
        <location evidence="1">Membrane</location>
        <topology evidence="1">Multi-pass membrane protein</topology>
    </subcellularLocation>
</comment>
<dbReference type="GO" id="GO:0016020">
    <property type="term" value="C:membrane"/>
    <property type="evidence" value="ECO:0007669"/>
    <property type="project" value="UniProtKB-SubCell"/>
</dbReference>
<dbReference type="PANTHER" id="PTHR43847">
    <property type="entry name" value="BLL3993 PROTEIN"/>
    <property type="match status" value="1"/>
</dbReference>
<gene>
    <name evidence="6" type="ORF">UA74_18200</name>
</gene>
<dbReference type="GO" id="GO:0004671">
    <property type="term" value="F:protein C-terminal S-isoprenylcysteine carboxyl O-methyltransferase activity"/>
    <property type="evidence" value="ECO:0007669"/>
    <property type="project" value="InterPro"/>
</dbReference>
<reference evidence="7" key="1">
    <citation type="submission" date="2016-06" db="EMBL/GenBank/DDBJ databases">
        <title>Complete genome sequence of Actinoalloteichus fjordicus DSM 46855 (=ADI127-17), type strain of the new species Actinoalloteichus fjordicus.</title>
        <authorList>
            <person name="Ruckert C."/>
            <person name="Nouioui I."/>
            <person name="Willmese J."/>
            <person name="van Wezel G."/>
            <person name="Klenk H.-P."/>
            <person name="Kalinowski J."/>
            <person name="Zotchev S.B."/>
        </authorList>
    </citation>
    <scope>NUCLEOTIDE SEQUENCE [LARGE SCALE GENOMIC DNA]</scope>
    <source>
        <strain evidence="7">ADI127-7</strain>
    </source>
</reference>
<dbReference type="Pfam" id="PF04140">
    <property type="entry name" value="ICMT"/>
    <property type="match status" value="1"/>
</dbReference>
<dbReference type="AlphaFoldDB" id="A0AAC9PT18"/>
<organism evidence="6 7">
    <name type="scientific">Actinoalloteichus fjordicus</name>
    <dbReference type="NCBI Taxonomy" id="1612552"/>
    <lineage>
        <taxon>Bacteria</taxon>
        <taxon>Bacillati</taxon>
        <taxon>Actinomycetota</taxon>
        <taxon>Actinomycetes</taxon>
        <taxon>Pseudonocardiales</taxon>
        <taxon>Pseudonocardiaceae</taxon>
        <taxon>Actinoalloteichus</taxon>
    </lineage>
</organism>
<dbReference type="KEGG" id="acad:UA74_18200"/>
<name>A0AAC9PT18_9PSEU</name>
<keyword evidence="3 5" id="KW-1133">Transmembrane helix</keyword>
<dbReference type="EMBL" id="CP016076">
    <property type="protein sequence ID" value="APU15668.1"/>
    <property type="molecule type" value="Genomic_DNA"/>
</dbReference>
<dbReference type="PANTHER" id="PTHR43847:SF1">
    <property type="entry name" value="BLL3993 PROTEIN"/>
    <property type="match status" value="1"/>
</dbReference>